<evidence type="ECO:0000256" key="4">
    <source>
        <dbReference type="ARBA" id="ARBA00022461"/>
    </source>
</evidence>
<evidence type="ECO:0000256" key="9">
    <source>
        <dbReference type="ARBA" id="ARBA00023136"/>
    </source>
</evidence>
<keyword evidence="3 12" id="KW-0813">Transport</keyword>
<dbReference type="Proteomes" id="UP001054945">
    <property type="component" value="Unassembled WGS sequence"/>
</dbReference>
<keyword evidence="4 12" id="KW-0894">Sodium channel</keyword>
<gene>
    <name evidence="13" type="primary">AVEN_124396_1</name>
    <name evidence="13" type="ORF">CEXT_798791</name>
</gene>
<keyword evidence="5 12" id="KW-0812">Transmembrane</keyword>
<dbReference type="GO" id="GO:0005272">
    <property type="term" value="F:sodium channel activity"/>
    <property type="evidence" value="ECO:0007669"/>
    <property type="project" value="UniProtKB-KW"/>
</dbReference>
<evidence type="ECO:0000256" key="3">
    <source>
        <dbReference type="ARBA" id="ARBA00022448"/>
    </source>
</evidence>
<comment type="caution">
    <text evidence="13">The sequence shown here is derived from an EMBL/GenBank/DDBJ whole genome shotgun (WGS) entry which is preliminary data.</text>
</comment>
<reference evidence="13 14" key="1">
    <citation type="submission" date="2021-06" db="EMBL/GenBank/DDBJ databases">
        <title>Caerostris extrusa draft genome.</title>
        <authorList>
            <person name="Kono N."/>
            <person name="Arakawa K."/>
        </authorList>
    </citation>
    <scope>NUCLEOTIDE SEQUENCE [LARGE SCALE GENOMIC DNA]</scope>
</reference>
<dbReference type="GO" id="GO:0016020">
    <property type="term" value="C:membrane"/>
    <property type="evidence" value="ECO:0007669"/>
    <property type="project" value="UniProtKB-SubCell"/>
</dbReference>
<evidence type="ECO:0000256" key="12">
    <source>
        <dbReference type="RuleBase" id="RU000679"/>
    </source>
</evidence>
<proteinExistence type="inferred from homology"/>
<dbReference type="InterPro" id="IPR001873">
    <property type="entry name" value="ENaC"/>
</dbReference>
<keyword evidence="14" id="KW-1185">Reference proteome</keyword>
<evidence type="ECO:0000313" key="14">
    <source>
        <dbReference type="Proteomes" id="UP001054945"/>
    </source>
</evidence>
<name>A0AAV4S137_CAEEX</name>
<dbReference type="AlphaFoldDB" id="A0AAV4S137"/>
<evidence type="ECO:0000256" key="5">
    <source>
        <dbReference type="ARBA" id="ARBA00022692"/>
    </source>
</evidence>
<evidence type="ECO:0000256" key="1">
    <source>
        <dbReference type="ARBA" id="ARBA00004141"/>
    </source>
</evidence>
<dbReference type="EMBL" id="BPLR01008813">
    <property type="protein sequence ID" value="GIY27400.1"/>
    <property type="molecule type" value="Genomic_DNA"/>
</dbReference>
<evidence type="ECO:0000256" key="2">
    <source>
        <dbReference type="ARBA" id="ARBA00007193"/>
    </source>
</evidence>
<evidence type="ECO:0000313" key="13">
    <source>
        <dbReference type="EMBL" id="GIY27400.1"/>
    </source>
</evidence>
<evidence type="ECO:0000256" key="6">
    <source>
        <dbReference type="ARBA" id="ARBA00022989"/>
    </source>
</evidence>
<keyword evidence="7" id="KW-0915">Sodium</keyword>
<sequence length="236" mass="27451">MSFLFYYWTYPVVMDIQTTAPEKFPIPGITFCNGNAIKPNQFCKMRARCWPSFMFSTVNLCDKWADLCEMMENKMPMDFKAIAYAELLLRKDFSPAELQNFKKPIHDFFKCRIVSTDGERNCSTEDALIGSYYSNSGFFGICYTIYSQWSRPNKNIQEMSRSDRIEIEFHVDLVDRKSKVPADIPVLPKFNYPAFPTATQLVLHNNFVSVSPHRNGVDLLGGKRYRIHVKQASWIR</sequence>
<keyword evidence="9" id="KW-0472">Membrane</keyword>
<evidence type="ECO:0000256" key="10">
    <source>
        <dbReference type="ARBA" id="ARBA00023201"/>
    </source>
</evidence>
<accession>A0AAV4S137</accession>
<evidence type="ECO:0000256" key="11">
    <source>
        <dbReference type="ARBA" id="ARBA00023303"/>
    </source>
</evidence>
<keyword evidence="6" id="KW-1133">Transmembrane helix</keyword>
<keyword evidence="11 12" id="KW-0407">Ion channel</keyword>
<comment type="similarity">
    <text evidence="2 12">Belongs to the amiloride-sensitive sodium channel (TC 1.A.6) family.</text>
</comment>
<evidence type="ECO:0000256" key="8">
    <source>
        <dbReference type="ARBA" id="ARBA00023065"/>
    </source>
</evidence>
<keyword evidence="8 12" id="KW-0406">Ion transport</keyword>
<keyword evidence="10 12" id="KW-0739">Sodium transport</keyword>
<protein>
    <submittedName>
        <fullName evidence="13">Uncharacterized protein</fullName>
    </submittedName>
</protein>
<evidence type="ECO:0000256" key="7">
    <source>
        <dbReference type="ARBA" id="ARBA00023053"/>
    </source>
</evidence>
<organism evidence="13 14">
    <name type="scientific">Caerostris extrusa</name>
    <name type="common">Bark spider</name>
    <name type="synonym">Caerostris bankana</name>
    <dbReference type="NCBI Taxonomy" id="172846"/>
    <lineage>
        <taxon>Eukaryota</taxon>
        <taxon>Metazoa</taxon>
        <taxon>Ecdysozoa</taxon>
        <taxon>Arthropoda</taxon>
        <taxon>Chelicerata</taxon>
        <taxon>Arachnida</taxon>
        <taxon>Araneae</taxon>
        <taxon>Araneomorphae</taxon>
        <taxon>Entelegynae</taxon>
        <taxon>Araneoidea</taxon>
        <taxon>Araneidae</taxon>
        <taxon>Caerostris</taxon>
    </lineage>
</organism>
<comment type="subcellular location">
    <subcellularLocation>
        <location evidence="1">Membrane</location>
        <topology evidence="1">Multi-pass membrane protein</topology>
    </subcellularLocation>
</comment>
<dbReference type="Pfam" id="PF00858">
    <property type="entry name" value="ASC"/>
    <property type="match status" value="1"/>
</dbReference>